<gene>
    <name evidence="5" type="ORF">CDD82_1044</name>
</gene>
<evidence type="ECO:0000256" key="2">
    <source>
        <dbReference type="ARBA" id="ARBA00022963"/>
    </source>
</evidence>
<dbReference type="PANTHER" id="PTHR12482:SF65">
    <property type="entry name" value="ESTERASE, PUTATIVE (AFU_ORTHOLOGUE AFUA_3G12320)-RELATED"/>
    <property type="match status" value="1"/>
</dbReference>
<dbReference type="InterPro" id="IPR007751">
    <property type="entry name" value="DUF676_lipase-like"/>
</dbReference>
<dbReference type="InterPro" id="IPR044294">
    <property type="entry name" value="Lipase-like"/>
</dbReference>
<feature type="domain" description="DUF676" evidence="4">
    <location>
        <begin position="1"/>
        <end position="185"/>
    </location>
</feature>
<keyword evidence="3" id="KW-0812">Transmembrane</keyword>
<dbReference type="InterPro" id="IPR029058">
    <property type="entry name" value="AB_hydrolase_fold"/>
</dbReference>
<dbReference type="Pfam" id="PF05057">
    <property type="entry name" value="DUF676"/>
    <property type="match status" value="1"/>
</dbReference>
<evidence type="ECO:0000313" key="5">
    <source>
        <dbReference type="EMBL" id="PHH67862.1"/>
    </source>
</evidence>
<name>A0A2C5YKQ6_9HYPO</name>
<keyword evidence="3" id="KW-1133">Transmembrane helix</keyword>
<dbReference type="PANTHER" id="PTHR12482">
    <property type="entry name" value="LIPASE ROG1-RELATED-RELATED"/>
    <property type="match status" value="1"/>
</dbReference>
<dbReference type="Proteomes" id="UP000224854">
    <property type="component" value="Unassembled WGS sequence"/>
</dbReference>
<dbReference type="SUPFAM" id="SSF53474">
    <property type="entry name" value="alpha/beta-Hydrolases"/>
    <property type="match status" value="1"/>
</dbReference>
<keyword evidence="3" id="KW-0472">Membrane</keyword>
<accession>A0A2C5YKQ6</accession>
<keyword evidence="6" id="KW-1185">Reference proteome</keyword>
<protein>
    <recommendedName>
        <fullName evidence="4">DUF676 domain-containing protein</fullName>
    </recommendedName>
</protein>
<keyword evidence="2" id="KW-0442">Lipid degradation</keyword>
<proteinExistence type="inferred from homology"/>
<evidence type="ECO:0000256" key="1">
    <source>
        <dbReference type="ARBA" id="ARBA00007920"/>
    </source>
</evidence>
<comment type="similarity">
    <text evidence="1">Belongs to the putative lipase ROG1 family.</text>
</comment>
<evidence type="ECO:0000256" key="3">
    <source>
        <dbReference type="SAM" id="Phobius"/>
    </source>
</evidence>
<dbReference type="Gene3D" id="3.40.50.1820">
    <property type="entry name" value="alpha/beta hydrolase"/>
    <property type="match status" value="1"/>
</dbReference>
<dbReference type="OrthoDB" id="273452at2759"/>
<dbReference type="GO" id="GO:0047372">
    <property type="term" value="F:monoacylglycerol lipase activity"/>
    <property type="evidence" value="ECO:0007669"/>
    <property type="project" value="TreeGrafter"/>
</dbReference>
<sequence length="414" mass="46799">MKNIAKALRLQHSPDELYMLLAKSNSGSFTYDGIELGGERVCAEIEQEMHSIESCGGKVRKLSIVGYSLGGLVSRYAIGLLYAKGILDMVECMNFSTFASPHLGVRSPLKGWHNTIWNYMGARTLSMSGTQLFTIDRFRDTGRPLLAVLADPSSIFMHGLRKFQRRTLYANIVNDRSAAYYTTMIDKTDAYHRSLDKIDVNYLKGSEPVILDPQTPISRRRRGTVDSLPSSASTTVMRWIKRIPYMVILAILVPVGTAFFLVNSVREEFHSSSRRKLHEAGLSSINIEQYRVPLLIKELRGEAESAYEALNSSFGQQLLSTDDEEPSDSAMTVDERSVLRRERRLSTPTQPTLAMSPCQFEMAQSLNALGWRKYPVWIHKNRHSHAAIIVRMDKETFDEGHVVLRHFANAEFLL</sequence>
<feature type="transmembrane region" description="Helical" evidence="3">
    <location>
        <begin position="243"/>
        <end position="262"/>
    </location>
</feature>
<dbReference type="GO" id="GO:0004622">
    <property type="term" value="F:phosphatidylcholine lysophospholipase activity"/>
    <property type="evidence" value="ECO:0007669"/>
    <property type="project" value="TreeGrafter"/>
</dbReference>
<comment type="caution">
    <text evidence="5">The sequence shown here is derived from an EMBL/GenBank/DDBJ whole genome shotgun (WGS) entry which is preliminary data.</text>
</comment>
<evidence type="ECO:0000313" key="6">
    <source>
        <dbReference type="Proteomes" id="UP000224854"/>
    </source>
</evidence>
<keyword evidence="2" id="KW-0443">Lipid metabolism</keyword>
<organism evidence="5 6">
    <name type="scientific">Ophiocordyceps australis</name>
    <dbReference type="NCBI Taxonomy" id="1399860"/>
    <lineage>
        <taxon>Eukaryota</taxon>
        <taxon>Fungi</taxon>
        <taxon>Dikarya</taxon>
        <taxon>Ascomycota</taxon>
        <taxon>Pezizomycotina</taxon>
        <taxon>Sordariomycetes</taxon>
        <taxon>Hypocreomycetidae</taxon>
        <taxon>Hypocreales</taxon>
        <taxon>Ophiocordycipitaceae</taxon>
        <taxon>Ophiocordyceps</taxon>
    </lineage>
</organism>
<dbReference type="EMBL" id="NJEU01001288">
    <property type="protein sequence ID" value="PHH67862.1"/>
    <property type="molecule type" value="Genomic_DNA"/>
</dbReference>
<reference evidence="5 6" key="1">
    <citation type="submission" date="2017-06" db="EMBL/GenBank/DDBJ databases">
        <title>Ant-infecting Ophiocordyceps genomes reveal a high diversity of potential behavioral manipulation genes and a possible major role for enterotoxins.</title>
        <authorList>
            <person name="De Bekker C."/>
            <person name="Evans H.C."/>
            <person name="Brachmann A."/>
            <person name="Hughes D.P."/>
        </authorList>
    </citation>
    <scope>NUCLEOTIDE SEQUENCE [LARGE SCALE GENOMIC DNA]</scope>
    <source>
        <strain evidence="5 6">1348a</strain>
    </source>
</reference>
<dbReference type="AlphaFoldDB" id="A0A2C5YKQ6"/>
<evidence type="ECO:0000259" key="4">
    <source>
        <dbReference type="Pfam" id="PF05057"/>
    </source>
</evidence>
<dbReference type="GO" id="GO:0005811">
    <property type="term" value="C:lipid droplet"/>
    <property type="evidence" value="ECO:0007669"/>
    <property type="project" value="TreeGrafter"/>
</dbReference>
<dbReference type="GO" id="GO:0016042">
    <property type="term" value="P:lipid catabolic process"/>
    <property type="evidence" value="ECO:0007669"/>
    <property type="project" value="UniProtKB-KW"/>
</dbReference>